<keyword evidence="6 13" id="KW-0812">Transmembrane</keyword>
<dbReference type="InterPro" id="IPR036837">
    <property type="entry name" value="Cation_efflux_CTD_sf"/>
</dbReference>
<comment type="subcellular location">
    <subcellularLocation>
        <location evidence="1">Cell inner membrane</location>
        <topology evidence="1">Multi-pass membrane protein</topology>
    </subcellularLocation>
</comment>
<evidence type="ECO:0000256" key="7">
    <source>
        <dbReference type="ARBA" id="ARBA00022833"/>
    </source>
</evidence>
<evidence type="ECO:0000256" key="6">
    <source>
        <dbReference type="ARBA" id="ARBA00022692"/>
    </source>
</evidence>
<dbReference type="InterPro" id="IPR027469">
    <property type="entry name" value="Cation_efflux_TMD_sf"/>
</dbReference>
<evidence type="ECO:0000256" key="1">
    <source>
        <dbReference type="ARBA" id="ARBA00004429"/>
    </source>
</evidence>
<feature type="transmembrane region" description="Helical" evidence="13">
    <location>
        <begin position="51"/>
        <end position="72"/>
    </location>
</feature>
<reference evidence="17" key="1">
    <citation type="submission" date="2015-08" db="EMBL/GenBank/DDBJ databases">
        <authorList>
            <person name="Kim K.M."/>
        </authorList>
    </citation>
    <scope>NUCLEOTIDE SEQUENCE [LARGE SCALE GENOMIC DNA]</scope>
    <source>
        <strain evidence="17">KCTC 23892</strain>
    </source>
</reference>
<dbReference type="InterPro" id="IPR027470">
    <property type="entry name" value="Cation_efflux_CTD"/>
</dbReference>
<name>A0A1B3BD13_9GAMM</name>
<dbReference type="EMBL" id="CP012418">
    <property type="protein sequence ID" value="AOE50665.1"/>
    <property type="molecule type" value="Genomic_DNA"/>
</dbReference>
<dbReference type="RefSeq" id="WP_068993257.1">
    <property type="nucleotide sequence ID" value="NZ_CP012418.1"/>
</dbReference>
<dbReference type="SUPFAM" id="SSF160240">
    <property type="entry name" value="Cation efflux protein cytoplasmic domain-like"/>
    <property type="match status" value="1"/>
</dbReference>
<proteinExistence type="inferred from homology"/>
<keyword evidence="8" id="KW-0864">Zinc transport</keyword>
<feature type="transmembrane region" description="Helical" evidence="13">
    <location>
        <begin position="123"/>
        <end position="147"/>
    </location>
</feature>
<evidence type="ECO:0000256" key="9">
    <source>
        <dbReference type="ARBA" id="ARBA00022989"/>
    </source>
</evidence>
<evidence type="ECO:0000256" key="10">
    <source>
        <dbReference type="ARBA" id="ARBA00023065"/>
    </source>
</evidence>
<dbReference type="GO" id="GO:0005886">
    <property type="term" value="C:plasma membrane"/>
    <property type="evidence" value="ECO:0007669"/>
    <property type="project" value="UniProtKB-SubCell"/>
</dbReference>
<keyword evidence="10" id="KW-0406">Ion transport</keyword>
<keyword evidence="17" id="KW-1185">Reference proteome</keyword>
<dbReference type="FunFam" id="1.20.1510.10:FF:000016">
    <property type="entry name" value="Zinc transporter ZitB"/>
    <property type="match status" value="1"/>
</dbReference>
<accession>A0A1B3BD13</accession>
<evidence type="ECO:0000256" key="4">
    <source>
        <dbReference type="ARBA" id="ARBA00022475"/>
    </source>
</evidence>
<evidence type="ECO:0000313" key="17">
    <source>
        <dbReference type="Proteomes" id="UP000094147"/>
    </source>
</evidence>
<evidence type="ECO:0000313" key="16">
    <source>
        <dbReference type="EMBL" id="AOE50665.1"/>
    </source>
</evidence>
<dbReference type="PANTHER" id="PTHR11562:SF17">
    <property type="entry name" value="RE54080P-RELATED"/>
    <property type="match status" value="1"/>
</dbReference>
<keyword evidence="11 13" id="KW-0472">Membrane</keyword>
<evidence type="ECO:0000256" key="2">
    <source>
        <dbReference type="ARBA" id="ARBA00008873"/>
    </source>
</evidence>
<feature type="transmembrane region" description="Helical" evidence="13">
    <location>
        <begin position="25"/>
        <end position="45"/>
    </location>
</feature>
<dbReference type="InterPro" id="IPR050681">
    <property type="entry name" value="CDF/SLC30A"/>
</dbReference>
<evidence type="ECO:0000259" key="14">
    <source>
        <dbReference type="Pfam" id="PF01545"/>
    </source>
</evidence>
<protein>
    <recommendedName>
        <fullName evidence="12">Zinc transporter ZitB</fullName>
    </recommendedName>
</protein>
<dbReference type="InterPro" id="IPR058533">
    <property type="entry name" value="Cation_efflux_TM"/>
</dbReference>
<organism evidence="16 17">
    <name type="scientific">Kangiella sediminilitoris</name>
    <dbReference type="NCBI Taxonomy" id="1144748"/>
    <lineage>
        <taxon>Bacteria</taxon>
        <taxon>Pseudomonadati</taxon>
        <taxon>Pseudomonadota</taxon>
        <taxon>Gammaproteobacteria</taxon>
        <taxon>Kangiellales</taxon>
        <taxon>Kangiellaceae</taxon>
        <taxon>Kangiella</taxon>
    </lineage>
</organism>
<feature type="domain" description="Cation efflux protein transmembrane" evidence="14">
    <location>
        <begin position="27"/>
        <end position="216"/>
    </location>
</feature>
<gene>
    <name evidence="16" type="ORF">KS2013_1956</name>
</gene>
<keyword evidence="9 13" id="KW-1133">Transmembrane helix</keyword>
<dbReference type="PATRIC" id="fig|1144748.3.peg.1975"/>
<dbReference type="Proteomes" id="UP000094147">
    <property type="component" value="Chromosome"/>
</dbReference>
<dbReference type="Gene3D" id="1.20.1510.10">
    <property type="entry name" value="Cation efflux protein transmembrane domain"/>
    <property type="match status" value="1"/>
</dbReference>
<dbReference type="STRING" id="1144748.KS2013_1956"/>
<sequence length="312" mass="34693">MHSHGHSHRNDVEQQAHPVANRLQMLWAVCLTGGFMVVEVIGGLISGSLALLADAGHMLTDTAALLLAFYAMTLSAKPADNKRTFGYGRLQVLAAYTNGMFLLALTGWIVWESIERFYEPNPIKSGTMLTVAILGLVVNLIVFKVLHSSSQSNINIRSAMLHVLGDLLGSVGAIIAALIIWQWQLLWVDPLLSIFVSILILRSAYHVIKDSSHILLEGKPQEFDTQEIKRNLMELEGVVDIHHMHLWSISEQEPLMTFHAMIGERYDNDKMIDQMLGLLRNRHGLAHATIQIERNACLEDTTQVACADEASN</sequence>
<dbReference type="Pfam" id="PF01545">
    <property type="entry name" value="Cation_efflux"/>
    <property type="match status" value="1"/>
</dbReference>
<keyword evidence="5" id="KW-0997">Cell inner membrane</keyword>
<keyword evidence="4" id="KW-1003">Cell membrane</keyword>
<evidence type="ECO:0000259" key="15">
    <source>
        <dbReference type="Pfam" id="PF16916"/>
    </source>
</evidence>
<keyword evidence="7" id="KW-0862">Zinc</keyword>
<dbReference type="GO" id="GO:0005385">
    <property type="term" value="F:zinc ion transmembrane transporter activity"/>
    <property type="evidence" value="ECO:0007669"/>
    <property type="project" value="TreeGrafter"/>
</dbReference>
<evidence type="ECO:0000256" key="5">
    <source>
        <dbReference type="ARBA" id="ARBA00022519"/>
    </source>
</evidence>
<dbReference type="InterPro" id="IPR002524">
    <property type="entry name" value="Cation_efflux"/>
</dbReference>
<keyword evidence="3" id="KW-0813">Transport</keyword>
<evidence type="ECO:0000256" key="12">
    <source>
        <dbReference type="ARBA" id="ARBA00068925"/>
    </source>
</evidence>
<dbReference type="NCBIfam" id="TIGR01297">
    <property type="entry name" value="CDF"/>
    <property type="match status" value="1"/>
</dbReference>
<dbReference type="SUPFAM" id="SSF161111">
    <property type="entry name" value="Cation efflux protein transmembrane domain-like"/>
    <property type="match status" value="1"/>
</dbReference>
<evidence type="ECO:0000256" key="11">
    <source>
        <dbReference type="ARBA" id="ARBA00023136"/>
    </source>
</evidence>
<dbReference type="KEGG" id="ksd:KS2013_1956"/>
<comment type="similarity">
    <text evidence="2">Belongs to the cation diffusion facilitator (CDF) transporter (TC 2.A.4) family. SLC30A subfamily.</text>
</comment>
<dbReference type="OrthoDB" id="9809646at2"/>
<dbReference type="AlphaFoldDB" id="A0A1B3BD13"/>
<evidence type="ECO:0000256" key="3">
    <source>
        <dbReference type="ARBA" id="ARBA00022448"/>
    </source>
</evidence>
<dbReference type="Pfam" id="PF16916">
    <property type="entry name" value="ZT_dimer"/>
    <property type="match status" value="1"/>
</dbReference>
<feature type="transmembrane region" description="Helical" evidence="13">
    <location>
        <begin position="93"/>
        <end position="111"/>
    </location>
</feature>
<dbReference type="PANTHER" id="PTHR11562">
    <property type="entry name" value="CATION EFFLUX PROTEIN/ ZINC TRANSPORTER"/>
    <property type="match status" value="1"/>
</dbReference>
<evidence type="ECO:0000256" key="13">
    <source>
        <dbReference type="SAM" id="Phobius"/>
    </source>
</evidence>
<evidence type="ECO:0000256" key="8">
    <source>
        <dbReference type="ARBA" id="ARBA00022906"/>
    </source>
</evidence>
<feature type="transmembrane region" description="Helical" evidence="13">
    <location>
        <begin position="159"/>
        <end position="181"/>
    </location>
</feature>
<feature type="domain" description="Cation efflux protein cytoplasmic" evidence="15">
    <location>
        <begin position="220"/>
        <end position="294"/>
    </location>
</feature>